<dbReference type="Proteomes" id="UP001151760">
    <property type="component" value="Unassembled WGS sequence"/>
</dbReference>
<comment type="caution">
    <text evidence="1">The sequence shown here is derived from an EMBL/GenBank/DDBJ whole genome shotgun (WGS) entry which is preliminary data.</text>
</comment>
<name>A0ABQ5E360_9ASTR</name>
<sequence>MIGCKVMRTLASVEFEIILILRLPALSSSSVRCLENVEVPVRMSTPVFVDPEISTQADGAQSPRVPVPFPEDPYEAIRQAYLVETEGS</sequence>
<evidence type="ECO:0000313" key="1">
    <source>
        <dbReference type="EMBL" id="GJT43584.1"/>
    </source>
</evidence>
<organism evidence="1 2">
    <name type="scientific">Tanacetum coccineum</name>
    <dbReference type="NCBI Taxonomy" id="301880"/>
    <lineage>
        <taxon>Eukaryota</taxon>
        <taxon>Viridiplantae</taxon>
        <taxon>Streptophyta</taxon>
        <taxon>Embryophyta</taxon>
        <taxon>Tracheophyta</taxon>
        <taxon>Spermatophyta</taxon>
        <taxon>Magnoliopsida</taxon>
        <taxon>eudicotyledons</taxon>
        <taxon>Gunneridae</taxon>
        <taxon>Pentapetalae</taxon>
        <taxon>asterids</taxon>
        <taxon>campanulids</taxon>
        <taxon>Asterales</taxon>
        <taxon>Asteraceae</taxon>
        <taxon>Asteroideae</taxon>
        <taxon>Anthemideae</taxon>
        <taxon>Anthemidinae</taxon>
        <taxon>Tanacetum</taxon>
    </lineage>
</organism>
<reference evidence="1" key="1">
    <citation type="journal article" date="2022" name="Int. J. Mol. Sci.">
        <title>Draft Genome of Tanacetum Coccineum: Genomic Comparison of Closely Related Tanacetum-Family Plants.</title>
        <authorList>
            <person name="Yamashiro T."/>
            <person name="Shiraishi A."/>
            <person name="Nakayama K."/>
            <person name="Satake H."/>
        </authorList>
    </citation>
    <scope>NUCLEOTIDE SEQUENCE</scope>
</reference>
<keyword evidence="2" id="KW-1185">Reference proteome</keyword>
<gene>
    <name evidence="1" type="ORF">Tco_0952299</name>
</gene>
<reference evidence="1" key="2">
    <citation type="submission" date="2022-01" db="EMBL/GenBank/DDBJ databases">
        <authorList>
            <person name="Yamashiro T."/>
            <person name="Shiraishi A."/>
            <person name="Satake H."/>
            <person name="Nakayama K."/>
        </authorList>
    </citation>
    <scope>NUCLEOTIDE SEQUENCE</scope>
</reference>
<dbReference type="EMBL" id="BQNB010015742">
    <property type="protein sequence ID" value="GJT43584.1"/>
    <property type="molecule type" value="Genomic_DNA"/>
</dbReference>
<evidence type="ECO:0000313" key="2">
    <source>
        <dbReference type="Proteomes" id="UP001151760"/>
    </source>
</evidence>
<protein>
    <submittedName>
        <fullName evidence="1">Uncharacterized protein</fullName>
    </submittedName>
</protein>
<proteinExistence type="predicted"/>
<accession>A0ABQ5E360</accession>